<dbReference type="RefSeq" id="WP_004067355.1">
    <property type="nucleotide sequence ID" value="NC_022084.1"/>
</dbReference>
<evidence type="ECO:0000313" key="3">
    <source>
        <dbReference type="EMBL" id="EHR79178.1"/>
    </source>
</evidence>
<dbReference type="HOGENOM" id="CLU_008804_0_0_2"/>
<dbReference type="Proteomes" id="UP000015502">
    <property type="component" value="Chromosome"/>
</dbReference>
<keyword evidence="1" id="KW-1133">Transmembrane helix</keyword>
<feature type="domain" description="DUF2341" evidence="2">
    <location>
        <begin position="371"/>
        <end position="444"/>
    </location>
</feature>
<dbReference type="EMBL" id="CP006670">
    <property type="protein sequence ID" value="EHR79178.1"/>
    <property type="molecule type" value="Genomic_DNA"/>
</dbReference>
<dbReference type="InterPro" id="IPR018765">
    <property type="entry name" value="DUF2341"/>
</dbReference>
<dbReference type="Pfam" id="PF10102">
    <property type="entry name" value="DUF2341"/>
    <property type="match status" value="1"/>
</dbReference>
<evidence type="ECO:0000259" key="2">
    <source>
        <dbReference type="Pfam" id="PF10102"/>
    </source>
</evidence>
<gene>
    <name evidence="3" type="ORF">OCC_01574</name>
</gene>
<dbReference type="STRING" id="523849.OCC_01574"/>
<dbReference type="PaxDb" id="523849-OCC_01574"/>
<name>H3ZLP0_THELN</name>
<feature type="transmembrane region" description="Helical" evidence="1">
    <location>
        <begin position="7"/>
        <end position="26"/>
    </location>
</feature>
<keyword evidence="1" id="KW-0472">Membrane</keyword>
<accession>H3ZLP0</accession>
<evidence type="ECO:0000313" key="4">
    <source>
        <dbReference type="Proteomes" id="UP000015502"/>
    </source>
</evidence>
<keyword evidence="4" id="KW-1185">Reference proteome</keyword>
<protein>
    <recommendedName>
        <fullName evidence="2">DUF2341 domain-containing protein</fullName>
    </recommendedName>
</protein>
<dbReference type="Gene3D" id="2.60.120.260">
    <property type="entry name" value="Galactose-binding domain-like"/>
    <property type="match status" value="1"/>
</dbReference>
<keyword evidence="1" id="KW-0812">Transmembrane</keyword>
<dbReference type="GeneID" id="16549324"/>
<reference evidence="3 4" key="1">
    <citation type="journal article" date="2012" name="J. Bacteriol.">
        <title>Genome sequence of the model hyperthermophilic archaeon Thermococcus litoralis NS-C.</title>
        <authorList>
            <person name="Gardner A.F."/>
            <person name="Kumar S."/>
            <person name="Perler F.B."/>
        </authorList>
    </citation>
    <scope>NUCLEOTIDE SEQUENCE [LARGE SCALE GENOMIC DNA]</scope>
    <source>
        <strain evidence="4">ATCC 51850 / DSM 5473 / JCM 8560 / NS-C</strain>
    </source>
</reference>
<proteinExistence type="predicted"/>
<evidence type="ECO:0000256" key="1">
    <source>
        <dbReference type="SAM" id="Phobius"/>
    </source>
</evidence>
<organism evidence="3 4">
    <name type="scientific">Thermococcus litoralis (strain ATCC 51850 / DSM 5473 / JCM 8560 / NS-C)</name>
    <dbReference type="NCBI Taxonomy" id="523849"/>
    <lineage>
        <taxon>Archaea</taxon>
        <taxon>Methanobacteriati</taxon>
        <taxon>Methanobacteriota</taxon>
        <taxon>Thermococci</taxon>
        <taxon>Thermococcales</taxon>
        <taxon>Thermococcaceae</taxon>
        <taxon>Thermococcus</taxon>
    </lineage>
</organism>
<sequence length="836" mass="94480">MKRRGFILNSAVLVLLIPMLLLLATYEDVSSQIFQAQSERVLVERSFRGIAYFDSDFQKALEISGKRALIAAIDYVTVTGEFIKQKMANETLKDLILFGTSEELSGYENLETIMQNQTIARWLALTRDYLLEQGFLIEQSDEEILNNINLTVGVLDSFTIFVKARIPNITVRDFNGKIVYSGSIPKSGNYTYAFIDIRNLEDPLFPPMTGGRYSRSIRACLYPYPELIGKPIKVLEGNGSSDKQYLLGNFSRNVNKTYIYFGDFYPGDGALAYVLLNGSLEETDRPIIVNTSIGGISISPVNVFNESDAGVLVFKNLSAGSEKGGWCALSYNYRVNITINNPSSTTLTNFQVPITLELSSNKISLPQTPNIMVYDEDCNPINFWVEEWQFSSQGAWDNVDALIWVNVTLPAKGEKTISIYFDSNAVENWGNASKVFDFYDDFESWEGWQDYGNGVVEQSSEQAYEGDYSLKKDQNNDPNGGEKLIGKTIGRGYILEGYIYRPSNWGGGNQDRLGLEEKEGSEYKGYTMGVVHNINNPNNEQIKIDRRDPSDPSVQRIGYTYIRVPEDEWYFFRMILDDLQLTFQIYTQGSAGWALRYFTTSTPYAQVLASDSTYNSFDRVVIHGGYEYYVDSLRIRKYADQMPSASVSDTIETKPAESVGIKPSSAKAYDLQPFLSCLLEQMYFGVYNGWSIFERLEGSYKNHENYEELANKTQDELGISYENKHYPIGLVSFLIPHDSFDSKLSTLFTSGLTARPLKEGQSSADYYFLQYYFGNGNETNGYRMWGVSYGTFDTPYFIFSPPGDLSFIPFFLDNQTALSILGKEAACDLLVNYPCS</sequence>
<dbReference type="AlphaFoldDB" id="H3ZLP0"/>
<dbReference type="KEGG" id="tlt:OCC_01574"/>